<accession>A0AAP0NDD7</accession>
<dbReference type="NCBIfam" id="NF047352">
    <property type="entry name" value="P_loop_sacsin"/>
    <property type="match status" value="1"/>
</dbReference>
<dbReference type="Gene3D" id="3.30.565.10">
    <property type="entry name" value="Histidine kinase-like ATPase, C-terminal domain"/>
    <property type="match status" value="1"/>
</dbReference>
<keyword evidence="4" id="KW-1185">Reference proteome</keyword>
<evidence type="ECO:0000256" key="1">
    <source>
        <dbReference type="SAM" id="MobiDB-lite"/>
    </source>
</evidence>
<gene>
    <name evidence="3" type="ORF">L1049_025579</name>
</gene>
<sequence length="1790" mass="202688">MTEKKGFIRDTEEMTQKKKRNQRKERKKPMATSTLSASSSATDIEEAARLHIEEIRAQKFSLGAKQPNPLTQDLHHAVTSLSAELYTKDIHFLMELIQNAEDNEYEEGVEPTLEFVLTRKDITGSGAPATLLVFNNEVGFARKNMDSVCSVGRSTKKGKRQLGFIGEKGIGFKSVFLVSMEPHIFSNGYQVRFSEEPHRDCGIGYIVPEWVGDKSYLSNIHDVYGSNKVLPTTTIVLPLRHEKVEAVKVQLSELHPELLLFLSKIKRLSVRGYNSDLEEVDNVSTISLISETKHLAVKAKRAESRVVHLSVKEKVDVTEDMSQYYMWRQAFPVKPENKVSARKDVEEWVISLAFPLGQRLKRGTSSIGIFAFLPTAMVTNFPFVINADFILASSRETILLNNKWNSGILECVPSAFLNAFTYVQKVSQLSSMAQAYEFFPAQASLIPELNSVRESIRIILQDLEIVPCDSFSDGMKFCRPSCAIRVLPKFRELLVQMEKQSVPLGGISFLKRNVLHSSLDVKEYSEILDFLGVGSINESYDWYWQCIKACNFFMSASEDVYIDLLCFIADNEKIYCLGSFKTTPLLKYIDANGKVKLCPASRTTGEVDKVRYAFEAEHHIWLSKCNMEFRCPNKIFFFPSSTQKALVTHKRYQFLRHWLFYYAGVRVCSVDEYRVQLHNLMLKTKDPKLVITVAHFLYHSHSKKFLSENWVSYLRKDMPVIDGSGRIRMQRTLTLVPALGSKWVKLFGSSNPFSVHNYIDLGEVYAEGREFAGECTPDKMLLSFIIGHSGALDLPELHPPDMVLPVASSKMTREQAFLLLDWIRFLRTRGSQIPTNFIKSIQHGRWMKTYSGFNSPSKSIIPDETGKIIFETMGNVLEDFSVIDQGFYVNKISLYADELKFLGVGFGSDDVQKLIANRFKSIASSGMSKENAFSLLMFISISKGRNMLDEAWLEAMMEGKWLMTSKGYNIPRGSVFLYSETEAEAVLRITNLPVVDQIFYGGKIGSFSPELSLLGVVLDSEKAYKLIAENFIFPSDLSSITGNSGLLVLKCIRCMGSAVNGIIEKIRAQPWLKTSSGFKCPFESILPDPNWGFLLNVLEVPIIDEAFYGNALRSFMAELRAVGVAVDFSIAAERIVAQFKSLSQSSSLTPANVTSLLDFIRKMSETMPSQLSGLCKCLSGEEWLKTRHGYKTPDKSILFSSKWGTISLFVDLPLIDDGFYSIGIYGYKNELKMIGVITDFEEGASLVAKGLKWAIEPGFVTAEGTISLLECTKYLMSKSYDPVLLVDFLNNLTRSKCLKTSIGYRPPGECILLDPSWEGILNEKDGPTIDKSFYDTDISLYVNQLRAIGVKVDSGEVCSLLSEFLFSHTQTSSITRIYSFLNKFHWNPELQEKSNFLVWIPNRNGSGGGHWVSSQLCVLHDKDNLFSCRLYSLDNYYEKELLPMFSSVFGVVEYPSFDDYMQLWSNWVLGADHHQVTASECCFFWGHMLDNWNPHTEEILKQKLTKIPATTSTGDGIHLVNKEEVFIPDDLQLKKSFLSIDRIPLFVWFPKCGSLSSVPARRLYQIYDSLGVRKISDSVKWNVNSMLSLDQLKKVEPRIGLIGRGLIKIVLAFLAGPLINMSVEERYKVANSLLDLSVFESNEQIRVSYQLVPSVNTTLEVEVKKVVLWEKNYQRLLIDKSSYDGRNTNIEFVTCYAQEIAEGLLAQEQADAADNLSKIIQMGFMFKFKEDAVDYYLMRENLELFKEDEEFLEAAFPTSEQSSVLCKRAHQKSELFAPPTPLTSLKRQRQ</sequence>
<dbReference type="InterPro" id="IPR036890">
    <property type="entry name" value="HATPase_C_sf"/>
</dbReference>
<feature type="region of interest" description="Disordered" evidence="1">
    <location>
        <begin position="1"/>
        <end position="42"/>
    </location>
</feature>
<feature type="compositionally biased region" description="Basic and acidic residues" evidence="1">
    <location>
        <begin position="1"/>
        <end position="16"/>
    </location>
</feature>
<feature type="domain" description="Sacsin/Nov" evidence="2">
    <location>
        <begin position="86"/>
        <end position="190"/>
    </location>
</feature>
<evidence type="ECO:0000259" key="2">
    <source>
        <dbReference type="Pfam" id="PF25794"/>
    </source>
</evidence>
<dbReference type="SUPFAM" id="SSF55874">
    <property type="entry name" value="ATPase domain of HSP90 chaperone/DNA topoisomerase II/histidine kinase"/>
    <property type="match status" value="1"/>
</dbReference>
<reference evidence="3 4" key="1">
    <citation type="journal article" date="2024" name="Plant J.">
        <title>Genome sequences and population genomics reveal climatic adaptation and genomic divergence between two closely related sweetgum species.</title>
        <authorList>
            <person name="Xu W.Q."/>
            <person name="Ren C.Q."/>
            <person name="Zhang X.Y."/>
            <person name="Comes H.P."/>
            <person name="Liu X.H."/>
            <person name="Li Y.G."/>
            <person name="Kettle C.J."/>
            <person name="Jalonen R."/>
            <person name="Gaisberger H."/>
            <person name="Ma Y.Z."/>
            <person name="Qiu Y.X."/>
        </authorList>
    </citation>
    <scope>NUCLEOTIDE SEQUENCE [LARGE SCALE GENOMIC DNA]</scope>
    <source>
        <strain evidence="3">Hangzhou</strain>
    </source>
</reference>
<evidence type="ECO:0000313" key="3">
    <source>
        <dbReference type="EMBL" id="KAK9270006.1"/>
    </source>
</evidence>
<feature type="compositionally biased region" description="Low complexity" evidence="1">
    <location>
        <begin position="31"/>
        <end position="42"/>
    </location>
</feature>
<comment type="caution">
    <text evidence="3">The sequence shown here is derived from an EMBL/GenBank/DDBJ whole genome shotgun (WGS) entry which is preliminary data.</text>
</comment>
<name>A0AAP0NDD7_LIQFO</name>
<dbReference type="Proteomes" id="UP001415857">
    <property type="component" value="Unassembled WGS sequence"/>
</dbReference>
<dbReference type="PANTHER" id="PTHR32387:SF11">
    <property type="entry name" value="PROTEIN NO VEIN C-TERMINAL DOMAIN-CONTAINING PROTEIN"/>
    <property type="match status" value="1"/>
</dbReference>
<protein>
    <recommendedName>
        <fullName evidence="2">Sacsin/Nov domain-containing protein</fullName>
    </recommendedName>
</protein>
<dbReference type="Pfam" id="PF25794">
    <property type="entry name" value="SACS"/>
    <property type="match status" value="1"/>
</dbReference>
<dbReference type="EMBL" id="JBBPBK010000014">
    <property type="protein sequence ID" value="KAK9270006.1"/>
    <property type="molecule type" value="Genomic_DNA"/>
</dbReference>
<dbReference type="InterPro" id="IPR058210">
    <property type="entry name" value="SACS/Nov_dom"/>
</dbReference>
<organism evidence="3 4">
    <name type="scientific">Liquidambar formosana</name>
    <name type="common">Formosan gum</name>
    <dbReference type="NCBI Taxonomy" id="63359"/>
    <lineage>
        <taxon>Eukaryota</taxon>
        <taxon>Viridiplantae</taxon>
        <taxon>Streptophyta</taxon>
        <taxon>Embryophyta</taxon>
        <taxon>Tracheophyta</taxon>
        <taxon>Spermatophyta</taxon>
        <taxon>Magnoliopsida</taxon>
        <taxon>eudicotyledons</taxon>
        <taxon>Gunneridae</taxon>
        <taxon>Pentapetalae</taxon>
        <taxon>Saxifragales</taxon>
        <taxon>Altingiaceae</taxon>
        <taxon>Liquidambar</taxon>
    </lineage>
</organism>
<dbReference type="PANTHER" id="PTHR32387">
    <property type="entry name" value="WU:FJ29H11"/>
    <property type="match status" value="1"/>
</dbReference>
<feature type="compositionally biased region" description="Basic residues" evidence="1">
    <location>
        <begin position="17"/>
        <end position="29"/>
    </location>
</feature>
<evidence type="ECO:0000313" key="4">
    <source>
        <dbReference type="Proteomes" id="UP001415857"/>
    </source>
</evidence>
<proteinExistence type="predicted"/>
<dbReference type="InterPro" id="IPR052957">
    <property type="entry name" value="Auxin_embryo_med"/>
</dbReference>